<dbReference type="NCBIfam" id="TIGR00229">
    <property type="entry name" value="sensory_box"/>
    <property type="match status" value="1"/>
</dbReference>
<keyword evidence="3" id="KW-0805">Transcription regulation</keyword>
<dbReference type="PANTHER" id="PTHR23042">
    <property type="entry name" value="CIRCADIAN PROTEIN CLOCK/ARNT/BMAL/PAS"/>
    <property type="match status" value="1"/>
</dbReference>
<feature type="compositionally biased region" description="Basic residues" evidence="7">
    <location>
        <begin position="31"/>
        <end position="40"/>
    </location>
</feature>
<protein>
    <submittedName>
        <fullName evidence="11 12">Circadian locomoter output cycles protein kaput-like isoform X1</fullName>
    </submittedName>
</protein>
<evidence type="ECO:0000256" key="5">
    <source>
        <dbReference type="ARBA" id="ARBA00023163"/>
    </source>
</evidence>
<accession>A0AAJ7IXJ3</accession>
<keyword evidence="4" id="KW-0238">DNA-binding</keyword>
<dbReference type="SMART" id="SM00353">
    <property type="entry name" value="HLH"/>
    <property type="match status" value="1"/>
</dbReference>
<dbReference type="PROSITE" id="PS50112">
    <property type="entry name" value="PAS"/>
    <property type="match status" value="2"/>
</dbReference>
<evidence type="ECO:0000256" key="1">
    <source>
        <dbReference type="ARBA" id="ARBA00004123"/>
    </source>
</evidence>
<feature type="domain" description="PAS" evidence="8">
    <location>
        <begin position="138"/>
        <end position="186"/>
    </location>
</feature>
<dbReference type="InterPro" id="IPR036638">
    <property type="entry name" value="HLH_DNA-bd_sf"/>
</dbReference>
<keyword evidence="10" id="KW-1185">Reference proteome</keyword>
<keyword evidence="2" id="KW-0677">Repeat</keyword>
<reference evidence="11 12" key="1">
    <citation type="submission" date="2025-04" db="UniProtKB">
        <authorList>
            <consortium name="RefSeq"/>
        </authorList>
    </citation>
    <scope>IDENTIFICATION</scope>
    <source>
        <tissue evidence="11 12">Whole body</tissue>
    </source>
</reference>
<dbReference type="Pfam" id="PF00010">
    <property type="entry name" value="HLH"/>
    <property type="match status" value="1"/>
</dbReference>
<name>A0AAJ7IXJ3_9HYME</name>
<dbReference type="GO" id="GO:0005667">
    <property type="term" value="C:transcription regulator complex"/>
    <property type="evidence" value="ECO:0007669"/>
    <property type="project" value="InterPro"/>
</dbReference>
<feature type="domain" description="BHLH" evidence="9">
    <location>
        <begin position="50"/>
        <end position="103"/>
    </location>
</feature>
<feature type="region of interest" description="Disordered" evidence="7">
    <location>
        <begin position="537"/>
        <end position="573"/>
    </location>
</feature>
<dbReference type="SUPFAM" id="SSF47459">
    <property type="entry name" value="HLH, helix-loop-helix DNA-binding domain"/>
    <property type="match status" value="1"/>
</dbReference>
<evidence type="ECO:0000259" key="8">
    <source>
        <dbReference type="PROSITE" id="PS50112"/>
    </source>
</evidence>
<comment type="subcellular location">
    <subcellularLocation>
        <location evidence="1">Nucleus</location>
    </subcellularLocation>
</comment>
<keyword evidence="6" id="KW-0539">Nucleus</keyword>
<feature type="region of interest" description="Disordered" evidence="7">
    <location>
        <begin position="454"/>
        <end position="475"/>
    </location>
</feature>
<feature type="region of interest" description="Disordered" evidence="7">
    <location>
        <begin position="30"/>
        <end position="61"/>
    </location>
</feature>
<dbReference type="GO" id="GO:0045944">
    <property type="term" value="P:positive regulation of transcription by RNA polymerase II"/>
    <property type="evidence" value="ECO:0007669"/>
    <property type="project" value="UniProtKB-ARBA"/>
</dbReference>
<dbReference type="PROSITE" id="PS50888">
    <property type="entry name" value="BHLH"/>
    <property type="match status" value="1"/>
</dbReference>
<organism evidence="10 11">
    <name type="scientific">Ceratina calcarata</name>
    <dbReference type="NCBI Taxonomy" id="156304"/>
    <lineage>
        <taxon>Eukaryota</taxon>
        <taxon>Metazoa</taxon>
        <taxon>Ecdysozoa</taxon>
        <taxon>Arthropoda</taxon>
        <taxon>Hexapoda</taxon>
        <taxon>Insecta</taxon>
        <taxon>Pterygota</taxon>
        <taxon>Neoptera</taxon>
        <taxon>Endopterygota</taxon>
        <taxon>Hymenoptera</taxon>
        <taxon>Apocrita</taxon>
        <taxon>Aculeata</taxon>
        <taxon>Apoidea</taxon>
        <taxon>Anthophila</taxon>
        <taxon>Apidae</taxon>
        <taxon>Ceratina</taxon>
        <taxon>Zadontomerus</taxon>
    </lineage>
</organism>
<dbReference type="AlphaFoldDB" id="A0AAJ7IXJ3"/>
<dbReference type="Pfam" id="PF14598">
    <property type="entry name" value="PAS_11"/>
    <property type="match status" value="1"/>
</dbReference>
<dbReference type="GO" id="GO:0046983">
    <property type="term" value="F:protein dimerization activity"/>
    <property type="evidence" value="ECO:0007669"/>
    <property type="project" value="InterPro"/>
</dbReference>
<dbReference type="GO" id="GO:0003700">
    <property type="term" value="F:DNA-binding transcription factor activity"/>
    <property type="evidence" value="ECO:0007669"/>
    <property type="project" value="InterPro"/>
</dbReference>
<dbReference type="InterPro" id="IPR001067">
    <property type="entry name" value="Nuc_translocat"/>
</dbReference>
<gene>
    <name evidence="11 12" type="primary">LOC108624636</name>
</gene>
<evidence type="ECO:0000313" key="12">
    <source>
        <dbReference type="RefSeq" id="XP_026669025.1"/>
    </source>
</evidence>
<dbReference type="CDD" id="cd11391">
    <property type="entry name" value="bHLH_PAS"/>
    <property type="match status" value="1"/>
</dbReference>
<dbReference type="SMART" id="SM00091">
    <property type="entry name" value="PAS"/>
    <property type="match status" value="2"/>
</dbReference>
<dbReference type="InterPro" id="IPR050933">
    <property type="entry name" value="Circadian_TF"/>
</dbReference>
<feature type="region of interest" description="Disordered" evidence="7">
    <location>
        <begin position="200"/>
        <end position="231"/>
    </location>
</feature>
<evidence type="ECO:0000259" key="9">
    <source>
        <dbReference type="PROSITE" id="PS50888"/>
    </source>
</evidence>
<dbReference type="Proteomes" id="UP000694925">
    <property type="component" value="Unplaced"/>
</dbReference>
<evidence type="ECO:0000313" key="10">
    <source>
        <dbReference type="Proteomes" id="UP000694925"/>
    </source>
</evidence>
<keyword evidence="5" id="KW-0804">Transcription</keyword>
<dbReference type="Pfam" id="PF00989">
    <property type="entry name" value="PAS"/>
    <property type="match status" value="1"/>
</dbReference>
<evidence type="ECO:0000256" key="7">
    <source>
        <dbReference type="SAM" id="MobiDB-lite"/>
    </source>
</evidence>
<dbReference type="CDD" id="cd00130">
    <property type="entry name" value="PAS"/>
    <property type="match status" value="2"/>
</dbReference>
<dbReference type="InterPro" id="IPR011598">
    <property type="entry name" value="bHLH_dom"/>
</dbReference>
<dbReference type="KEGG" id="ccal:108624636"/>
<evidence type="ECO:0000256" key="3">
    <source>
        <dbReference type="ARBA" id="ARBA00023015"/>
    </source>
</evidence>
<dbReference type="GO" id="GO:0005737">
    <property type="term" value="C:cytoplasm"/>
    <property type="evidence" value="ECO:0007669"/>
    <property type="project" value="InterPro"/>
</dbReference>
<dbReference type="InterPro" id="IPR013767">
    <property type="entry name" value="PAS_fold"/>
</dbReference>
<dbReference type="RefSeq" id="XP_017879548.1">
    <property type="nucleotide sequence ID" value="XM_018024059.2"/>
</dbReference>
<dbReference type="PRINTS" id="PR00785">
    <property type="entry name" value="NCTRNSLOCATR"/>
</dbReference>
<dbReference type="GO" id="GO:0003677">
    <property type="term" value="F:DNA binding"/>
    <property type="evidence" value="ECO:0007669"/>
    <property type="project" value="UniProtKB-KW"/>
</dbReference>
<dbReference type="InterPro" id="IPR000014">
    <property type="entry name" value="PAS"/>
</dbReference>
<dbReference type="InterPro" id="IPR035965">
    <property type="entry name" value="PAS-like_dom_sf"/>
</dbReference>
<feature type="compositionally biased region" description="Low complexity" evidence="7">
    <location>
        <begin position="211"/>
        <end position="223"/>
    </location>
</feature>
<dbReference type="RefSeq" id="XP_026669025.1">
    <property type="nucleotide sequence ID" value="XM_026813224.1"/>
</dbReference>
<evidence type="ECO:0000256" key="4">
    <source>
        <dbReference type="ARBA" id="ARBA00023125"/>
    </source>
</evidence>
<evidence type="ECO:0000256" key="6">
    <source>
        <dbReference type="ARBA" id="ARBA00023242"/>
    </source>
</evidence>
<dbReference type="GO" id="GO:0005634">
    <property type="term" value="C:nucleus"/>
    <property type="evidence" value="ECO:0007669"/>
    <property type="project" value="UniProtKB-SubCell"/>
</dbReference>
<dbReference type="Gene3D" id="4.10.280.10">
    <property type="entry name" value="Helix-loop-helix DNA-binding domain"/>
    <property type="match status" value="1"/>
</dbReference>
<dbReference type="SUPFAM" id="SSF55785">
    <property type="entry name" value="PYP-like sensor domain (PAS domain)"/>
    <property type="match status" value="2"/>
</dbReference>
<feature type="domain" description="PAS" evidence="8">
    <location>
        <begin position="325"/>
        <end position="374"/>
    </location>
</feature>
<feature type="compositionally biased region" description="Polar residues" evidence="7">
    <location>
        <begin position="454"/>
        <end position="471"/>
    </location>
</feature>
<proteinExistence type="predicted"/>
<dbReference type="Gene3D" id="3.30.450.20">
    <property type="entry name" value="PAS domain"/>
    <property type="match status" value="2"/>
</dbReference>
<evidence type="ECO:0000256" key="2">
    <source>
        <dbReference type="ARBA" id="ARBA00022737"/>
    </source>
</evidence>
<sequence>MWREQEQVYMQPQHLQQQTLHPGMIATVERAHHHHHHHRSTSMDLPIPSNPRASRNMAEKQRRDNLNTNISAMAALVPIIAESPRKMDKISILRLAAAFLRAHYTLGHGTADFLPRELADLDLEQYIVDNLIDSGGFFIVVTTAGKIVYVSRQVQEHLGHTQADLLGHALEAFVHPEDIDELTKNLTPDEMQMQGMVSSSLPQITDGTHDNSNSSEESSASPSNERRPFREQRRNFELRLLHRTASRREHTQYEWFEISGMLRLADACRNSELNANRANRRDVATITGNDIVFVGVARLLMRRPITKISIIDANKDEYITRHLVDGRIIYCDHRISVVAGYLSEEVSGISAFHFMHKKDRIWAMAALRQMYDNAETCASSCYRLTSKTGESIYLRTHGYLEIDKDSQIAVSLVCINTLVSEEEGIKLMKQMKKRYSATVSETLKVMIQNEDVTSLDLNADSPQSSTQSSAEDTSELEDAITYLVSDLSSPLPEDCMKASPVLNEQYMKAAMISQHLPPAAAQARKLGIQDINRYLTAQGKGGRNQKQLTDADDSTSTERQESSKTSGKIKLHEISKKTQNVLEQHNVQCEQQASPQPNCVISAHEVIGESGKNNPRNPGTSRYDASQSNLAMLSPTAKKPVVNDVNSPALCEKSPYDVKVERNNVDVYKQQQEPVIEYLEKNITSETEGQQYALKRIYSDEDIRTSCNKKRHRNVVYTSDSSEEQQNALYVECKPFVGENLSELSADFNQYNANSRSLKIESPSSTLNEIIDDYQQIDSSIPLIPSNSEDDEFIDLHDLKEDTLLSPCLDTNPELIMKIFDDLRHVSILENTFHETKVQLADSNAIDNEIRRKHLQLMNSMALQESQLNILARDLKNPALQSRRGSLTPLQVEHNMQKQILETLQQDHVNIQRNIKYNIGV</sequence>
<evidence type="ECO:0000313" key="11">
    <source>
        <dbReference type="RefSeq" id="XP_017879548.1"/>
    </source>
</evidence>
<dbReference type="GeneID" id="108624636"/>